<evidence type="ECO:0000256" key="1">
    <source>
        <dbReference type="ARBA" id="ARBA00004651"/>
    </source>
</evidence>
<feature type="transmembrane region" description="Helical" evidence="7">
    <location>
        <begin position="14"/>
        <end position="34"/>
    </location>
</feature>
<keyword evidence="5 7" id="KW-1133">Transmembrane helix</keyword>
<reference evidence="8 9" key="1">
    <citation type="submission" date="2024-02" db="EMBL/GenBank/DDBJ databases">
        <title>Identification of pathogenicity and growth-promoting function of Pseudomonas putida variant.</title>
        <authorList>
            <person name="Sun J."/>
        </authorList>
    </citation>
    <scope>NUCLEOTIDE SEQUENCE [LARGE SCALE GENOMIC DNA]</scope>
    <source>
        <strain evidence="8 9">A03</strain>
    </source>
</reference>
<organism evidence="8 9">
    <name type="scientific">Pseudomonas farsensis</name>
    <dbReference type="NCBI Taxonomy" id="2745492"/>
    <lineage>
        <taxon>Bacteria</taxon>
        <taxon>Pseudomonadati</taxon>
        <taxon>Pseudomonadota</taxon>
        <taxon>Gammaproteobacteria</taxon>
        <taxon>Pseudomonadales</taxon>
        <taxon>Pseudomonadaceae</taxon>
        <taxon>Pseudomonas</taxon>
    </lineage>
</organism>
<evidence type="ECO:0000313" key="8">
    <source>
        <dbReference type="EMBL" id="MEJ5865374.1"/>
    </source>
</evidence>
<evidence type="ECO:0000256" key="2">
    <source>
        <dbReference type="ARBA" id="ARBA00022448"/>
    </source>
</evidence>
<keyword evidence="3" id="KW-1003">Cell membrane</keyword>
<gene>
    <name evidence="8" type="ORF">V7S98_19360</name>
</gene>
<feature type="transmembrane region" description="Helical" evidence="7">
    <location>
        <begin position="367"/>
        <end position="388"/>
    </location>
</feature>
<feature type="transmembrane region" description="Helical" evidence="7">
    <location>
        <begin position="142"/>
        <end position="162"/>
    </location>
</feature>
<evidence type="ECO:0000313" key="9">
    <source>
        <dbReference type="Proteomes" id="UP001380290"/>
    </source>
</evidence>
<evidence type="ECO:0000256" key="4">
    <source>
        <dbReference type="ARBA" id="ARBA00022692"/>
    </source>
</evidence>
<dbReference type="Proteomes" id="UP001380290">
    <property type="component" value="Unassembled WGS sequence"/>
</dbReference>
<dbReference type="Pfam" id="PF04632">
    <property type="entry name" value="FUSC"/>
    <property type="match status" value="1"/>
</dbReference>
<accession>A0ABU8QXJ5</accession>
<dbReference type="EMBL" id="JBBHLC010000076">
    <property type="protein sequence ID" value="MEJ5865374.1"/>
    <property type="molecule type" value="Genomic_DNA"/>
</dbReference>
<feature type="transmembrane region" description="Helical" evidence="7">
    <location>
        <begin position="61"/>
        <end position="79"/>
    </location>
</feature>
<dbReference type="PANTHER" id="PTHR30509">
    <property type="entry name" value="P-HYDROXYBENZOIC ACID EFFLUX PUMP SUBUNIT-RELATED"/>
    <property type="match status" value="1"/>
</dbReference>
<keyword evidence="4 7" id="KW-0812">Transmembrane</keyword>
<evidence type="ECO:0000256" key="6">
    <source>
        <dbReference type="ARBA" id="ARBA00023136"/>
    </source>
</evidence>
<feature type="transmembrane region" description="Helical" evidence="7">
    <location>
        <begin position="85"/>
        <end position="105"/>
    </location>
</feature>
<keyword evidence="6 7" id="KW-0472">Membrane</keyword>
<name>A0ABU8QXJ5_9PSED</name>
<comment type="subcellular location">
    <subcellularLocation>
        <location evidence="1">Cell membrane</location>
        <topology evidence="1">Multi-pass membrane protein</topology>
    </subcellularLocation>
</comment>
<feature type="transmembrane region" description="Helical" evidence="7">
    <location>
        <begin position="418"/>
        <end position="440"/>
    </location>
</feature>
<feature type="transmembrane region" description="Helical" evidence="7">
    <location>
        <begin position="394"/>
        <end position="411"/>
    </location>
</feature>
<evidence type="ECO:0000256" key="7">
    <source>
        <dbReference type="SAM" id="Phobius"/>
    </source>
</evidence>
<keyword evidence="2" id="KW-0813">Transport</keyword>
<sequence>MSGFFSSVPPARDWFYGVRTFAASMIALYIALLMQLPRPYWAMATVYIVSSPFLGPTTSKALYRALGTLLGAGGAIFLVPPLVQSPVLLSIAIALWTGTLLFLSLNLRTANNYVLMLAGYTLPMIALAVVDNPLAVFDVASSRAQEICLGIVCAAVVGAIFWPRRLAPVVVGATGNWFNEAIRYSDTYLARDVAAEHVEAMRGTMVATFNSLEMMIGQLGHEGAGPHTLKNARELRGRMIHLLPVIDALDDALTALQGRAPAQYAQVQPLLASARDWLKGTADSASVARWAALHEQIDRLQPSAAALDQRVELLLSNALYRLGEWADLWQDCCTLQHALRLDDAKPWRAVYRHWRLGRLTAFFDRGLMLYSVASTVMAIIVACGLWIGLGWNDGASAVILAAVSCSFFAAMDDPAPQIYRFFFWTLLSVVFSSLYLFLVLPNLHDFPMLVLAFAVPFICVGTLTVQPRFYLGTLLTIVNTSTFISIQGAYDADFFAFLNANIAGPVGLLFAFVWTLVMRPFGVELAAKRMTRFAWRDIVGMTEPATLAEHRKVGVQMLDRLMQHLPRLSQTGQDSGVALRDLRVGLNLLDLLAYLPRAGAQARERLQTVVEEVGGHYAACLRAGERLHAPPALLRNMERARLALNLDERYERGDARTHLLHALAGLRLALLPGVEVMLEPAEQSQLPPGLDGAPL</sequence>
<evidence type="ECO:0000256" key="3">
    <source>
        <dbReference type="ARBA" id="ARBA00022475"/>
    </source>
</evidence>
<dbReference type="RefSeq" id="WP_339600262.1">
    <property type="nucleotide sequence ID" value="NZ_JBBHLC010000076.1"/>
</dbReference>
<feature type="transmembrane region" description="Helical" evidence="7">
    <location>
        <begin position="502"/>
        <end position="522"/>
    </location>
</feature>
<comment type="caution">
    <text evidence="8">The sequence shown here is derived from an EMBL/GenBank/DDBJ whole genome shotgun (WGS) entry which is preliminary data.</text>
</comment>
<feature type="transmembrane region" description="Helical" evidence="7">
    <location>
        <begin position="446"/>
        <end position="463"/>
    </location>
</feature>
<evidence type="ECO:0000256" key="5">
    <source>
        <dbReference type="ARBA" id="ARBA00022989"/>
    </source>
</evidence>
<feature type="transmembrane region" description="Helical" evidence="7">
    <location>
        <begin position="112"/>
        <end position="130"/>
    </location>
</feature>
<protein>
    <submittedName>
        <fullName evidence="8">FUSC family protein</fullName>
    </submittedName>
</protein>
<dbReference type="PANTHER" id="PTHR30509:SF9">
    <property type="entry name" value="MULTIDRUG RESISTANCE PROTEIN MDTO"/>
    <property type="match status" value="1"/>
</dbReference>
<keyword evidence="9" id="KW-1185">Reference proteome</keyword>
<dbReference type="InterPro" id="IPR006726">
    <property type="entry name" value="PHBA_efflux_AaeB/fusaric-R"/>
</dbReference>
<proteinExistence type="predicted"/>